<dbReference type="SUPFAM" id="SSF117143">
    <property type="entry name" value="Flagellar hook protein flgE"/>
    <property type="match status" value="1"/>
</dbReference>
<dbReference type="NCBIfam" id="TIGR03506">
    <property type="entry name" value="FlgEFG_subfam"/>
    <property type="match status" value="1"/>
</dbReference>
<keyword evidence="9" id="KW-0969">Cilium</keyword>
<keyword evidence="9" id="KW-0282">Flagellum</keyword>
<dbReference type="AlphaFoldDB" id="A0A318SW67"/>
<dbReference type="InterPro" id="IPR037925">
    <property type="entry name" value="FlgE/F/G-like"/>
</dbReference>
<dbReference type="GO" id="GO:0009424">
    <property type="term" value="C:bacterial-type flagellum hook"/>
    <property type="evidence" value="ECO:0007669"/>
    <property type="project" value="TreeGrafter"/>
</dbReference>
<sequence>MTISSSLRAGVTGLAANAGRLATISDNIANSSTLGYKRAVTDFTQMVVNGSSGSGRYTAGGVSSSAFRVANEGGAITGTSNATDLAVSGRGFLPVTAATPAQLTDGQLPLQLTSTGSFEINDAGYLQSPQGKMLLGWPANFDGSFENFPRDTVAGLEPVRVNMSAFTGSATTEIDLAVNLPATGTEDTGDGLPEEMTLEYFDNLGKPEALTITFTPTVPAAGDPATNEWAMTIADSASGGAVIGDYTLTFADVRDLGGTLAGVADTVGGAYDAQTGSITVTADAGPIQINIGEIGDGNGTTQLSDVFAPVQISKDGNAAGNMTGVDVDDNGYLRAQYDNGITRVLYQIPLVDVPDANAMNSATGQAFEVTRESGGFLLWNAGDGPTGTIANFALQESATDVAKELTDLIQTQRAYSSNAKIVQTVDEMLQETTNLKR</sequence>
<comment type="similarity">
    <text evidence="2 5">Belongs to the flagella basal body rod proteins family.</text>
</comment>
<feature type="domain" description="Flagellar basal-body/hook protein C-terminal" evidence="7">
    <location>
        <begin position="393"/>
        <end position="435"/>
    </location>
</feature>
<evidence type="ECO:0000256" key="3">
    <source>
        <dbReference type="ARBA" id="ARBA00019015"/>
    </source>
</evidence>
<dbReference type="Pfam" id="PF06429">
    <property type="entry name" value="Flg_bbr_C"/>
    <property type="match status" value="1"/>
</dbReference>
<dbReference type="EMBL" id="QJTE01000002">
    <property type="protein sequence ID" value="PYE84606.1"/>
    <property type="molecule type" value="Genomic_DNA"/>
</dbReference>
<feature type="domain" description="Flagellar basal body rod protein N-terminal" evidence="6">
    <location>
        <begin position="7"/>
        <end position="37"/>
    </location>
</feature>
<dbReference type="GO" id="GO:0005829">
    <property type="term" value="C:cytosol"/>
    <property type="evidence" value="ECO:0007669"/>
    <property type="project" value="TreeGrafter"/>
</dbReference>
<keyword evidence="10" id="KW-1185">Reference proteome</keyword>
<dbReference type="InterPro" id="IPR020013">
    <property type="entry name" value="Flagellar_FlgE/F/G"/>
</dbReference>
<keyword evidence="4 5" id="KW-0975">Bacterial flagellum</keyword>
<dbReference type="GO" id="GO:0071978">
    <property type="term" value="P:bacterial-type flagellum-dependent swarming motility"/>
    <property type="evidence" value="ECO:0007669"/>
    <property type="project" value="TreeGrafter"/>
</dbReference>
<dbReference type="GO" id="GO:0009425">
    <property type="term" value="C:bacterial-type flagellum basal body"/>
    <property type="evidence" value="ECO:0007669"/>
    <property type="project" value="UniProtKB-SubCell"/>
</dbReference>
<dbReference type="PANTHER" id="PTHR30435:SF1">
    <property type="entry name" value="FLAGELLAR HOOK PROTEIN FLGE"/>
    <property type="match status" value="1"/>
</dbReference>
<evidence type="ECO:0000313" key="9">
    <source>
        <dbReference type="EMBL" id="PYE84606.1"/>
    </source>
</evidence>
<dbReference type="InterPro" id="IPR001444">
    <property type="entry name" value="Flag_bb_rod_N"/>
</dbReference>
<keyword evidence="9" id="KW-0966">Cell projection</keyword>
<dbReference type="InterPro" id="IPR010930">
    <property type="entry name" value="Flg_bb/hook_C_dom"/>
</dbReference>
<dbReference type="PANTHER" id="PTHR30435">
    <property type="entry name" value="FLAGELLAR PROTEIN"/>
    <property type="match status" value="1"/>
</dbReference>
<evidence type="ECO:0000256" key="2">
    <source>
        <dbReference type="ARBA" id="ARBA00009677"/>
    </source>
</evidence>
<evidence type="ECO:0000256" key="5">
    <source>
        <dbReference type="RuleBase" id="RU362116"/>
    </source>
</evidence>
<comment type="caution">
    <text evidence="9">The sequence shown here is derived from an EMBL/GenBank/DDBJ whole genome shotgun (WGS) entry which is preliminary data.</text>
</comment>
<name>A0A318SW67_9RHOB</name>
<accession>A0A318SW67</accession>
<dbReference type="Pfam" id="PF00460">
    <property type="entry name" value="Flg_bb_rod"/>
    <property type="match status" value="1"/>
</dbReference>
<gene>
    <name evidence="9" type="ORF">DFP88_102407</name>
</gene>
<reference evidence="9 10" key="1">
    <citation type="submission" date="2018-06" db="EMBL/GenBank/DDBJ databases">
        <title>Genomic Encyclopedia of Type Strains, Phase III (KMG-III): the genomes of soil and plant-associated and newly described type strains.</title>
        <authorList>
            <person name="Whitman W."/>
        </authorList>
    </citation>
    <scope>NUCLEOTIDE SEQUENCE [LARGE SCALE GENOMIC DNA]</scope>
    <source>
        <strain evidence="9 10">CECT 9025</strain>
    </source>
</reference>
<dbReference type="OrthoDB" id="8372879at2"/>
<evidence type="ECO:0000256" key="4">
    <source>
        <dbReference type="ARBA" id="ARBA00023143"/>
    </source>
</evidence>
<protein>
    <recommendedName>
        <fullName evidence="3 5">Flagellar hook protein FlgE</fullName>
    </recommendedName>
</protein>
<dbReference type="RefSeq" id="WP_110813687.1">
    <property type="nucleotide sequence ID" value="NZ_QJTE01000002.1"/>
</dbReference>
<dbReference type="InterPro" id="IPR019776">
    <property type="entry name" value="Flagellar_basal_body_rod_CS"/>
</dbReference>
<dbReference type="PROSITE" id="PS00588">
    <property type="entry name" value="FLAGELLA_BB_ROD"/>
    <property type="match status" value="1"/>
</dbReference>
<evidence type="ECO:0000259" key="8">
    <source>
        <dbReference type="Pfam" id="PF07559"/>
    </source>
</evidence>
<dbReference type="Pfam" id="PF07559">
    <property type="entry name" value="FlgE_D2"/>
    <property type="match status" value="1"/>
</dbReference>
<comment type="subcellular location">
    <subcellularLocation>
        <location evidence="1 5">Bacterial flagellum basal body</location>
    </subcellularLocation>
</comment>
<dbReference type="InterPro" id="IPR037058">
    <property type="entry name" value="Falgellar_hook_FlgE_sf"/>
</dbReference>
<feature type="domain" description="Flagellar hook protein FlgE D2" evidence="8">
    <location>
        <begin position="195"/>
        <end position="316"/>
    </location>
</feature>
<dbReference type="Proteomes" id="UP000248311">
    <property type="component" value="Unassembled WGS sequence"/>
</dbReference>
<proteinExistence type="inferred from homology"/>
<evidence type="ECO:0000259" key="7">
    <source>
        <dbReference type="Pfam" id="PF06429"/>
    </source>
</evidence>
<dbReference type="Gene3D" id="2.60.98.20">
    <property type="entry name" value="Flagellar hook protein FlgE"/>
    <property type="match status" value="1"/>
</dbReference>
<evidence type="ECO:0000313" key="10">
    <source>
        <dbReference type="Proteomes" id="UP000248311"/>
    </source>
</evidence>
<organism evidence="9 10">
    <name type="scientific">Pseudoroseicyclus aestuarii</name>
    <dbReference type="NCBI Taxonomy" id="1795041"/>
    <lineage>
        <taxon>Bacteria</taxon>
        <taxon>Pseudomonadati</taxon>
        <taxon>Pseudomonadota</taxon>
        <taxon>Alphaproteobacteria</taxon>
        <taxon>Rhodobacterales</taxon>
        <taxon>Paracoccaceae</taxon>
        <taxon>Pseudoroseicyclus</taxon>
    </lineage>
</organism>
<comment type="function">
    <text evidence="5">A flexible structure which links the flagellar filament to the drive apparatus in the basal body.</text>
</comment>
<dbReference type="InterPro" id="IPR011491">
    <property type="entry name" value="FlgE_D2"/>
</dbReference>
<evidence type="ECO:0000259" key="6">
    <source>
        <dbReference type="Pfam" id="PF00460"/>
    </source>
</evidence>
<evidence type="ECO:0000256" key="1">
    <source>
        <dbReference type="ARBA" id="ARBA00004117"/>
    </source>
</evidence>